<evidence type="ECO:0000256" key="1">
    <source>
        <dbReference type="SAM" id="Phobius"/>
    </source>
</evidence>
<dbReference type="AlphaFoldDB" id="A0A6A6PT35"/>
<accession>A0A6A6PT35</accession>
<dbReference type="RefSeq" id="XP_033589615.1">
    <property type="nucleotide sequence ID" value="XM_033735402.1"/>
</dbReference>
<keyword evidence="1" id="KW-1133">Transmembrane helix</keyword>
<reference evidence="2" key="1">
    <citation type="journal article" date="2020" name="Stud. Mycol.">
        <title>101 Dothideomycetes genomes: a test case for predicting lifestyles and emergence of pathogens.</title>
        <authorList>
            <person name="Haridas S."/>
            <person name="Albert R."/>
            <person name="Binder M."/>
            <person name="Bloem J."/>
            <person name="Labutti K."/>
            <person name="Salamov A."/>
            <person name="Andreopoulos B."/>
            <person name="Baker S."/>
            <person name="Barry K."/>
            <person name="Bills G."/>
            <person name="Bluhm B."/>
            <person name="Cannon C."/>
            <person name="Castanera R."/>
            <person name="Culley D."/>
            <person name="Daum C."/>
            <person name="Ezra D."/>
            <person name="Gonzalez J."/>
            <person name="Henrissat B."/>
            <person name="Kuo A."/>
            <person name="Liang C."/>
            <person name="Lipzen A."/>
            <person name="Lutzoni F."/>
            <person name="Magnuson J."/>
            <person name="Mondo S."/>
            <person name="Nolan M."/>
            <person name="Ohm R."/>
            <person name="Pangilinan J."/>
            <person name="Park H.-J."/>
            <person name="Ramirez L."/>
            <person name="Alfaro M."/>
            <person name="Sun H."/>
            <person name="Tritt A."/>
            <person name="Yoshinaga Y."/>
            <person name="Zwiers L.-H."/>
            <person name="Turgeon B."/>
            <person name="Goodwin S."/>
            <person name="Spatafora J."/>
            <person name="Crous P."/>
            <person name="Grigoriev I."/>
        </authorList>
    </citation>
    <scope>NUCLEOTIDE SEQUENCE</scope>
    <source>
        <strain evidence="2">CBS 113389</strain>
    </source>
</reference>
<dbReference type="Proteomes" id="UP000799767">
    <property type="component" value="Unassembled WGS sequence"/>
</dbReference>
<protein>
    <recommendedName>
        <fullName evidence="4">Transmembrane protein</fullName>
    </recommendedName>
</protein>
<dbReference type="GeneID" id="54476404"/>
<name>A0A6A6PT35_9PEZI</name>
<sequence length="495" mass="54731">MHSSFFNYSIIRPYPYKWFTPVAIVGLLVLAVLLSVLNFVQNSYTLVVQYSNDPNSTIREGIWFNHWPSYLTSSVRPTCQPANLPVNSLVFTNQSGLAWTITSIYQNDESTVALPSLPYMNNIISGCVIPMVQMELDGSQDQDVSNLEHTQWNVQVRAFITCHIYGPIGPMMFNATALYDGIAPYTIPGSTVFVARDPIARSAMFWAESLLSAYWTQLSTTTWTVAEAMKPTISKGVVTLTPSGNNNITSLDFFEMTYYFLTPSASSGMYFGGASDPPQTLGHMIQLGDSAQAKPPIWQPVDSLAKSMYSAVLADLGQTFAPPESNILSTAERLQSFTADFHEIEQNSTVYFFSQLESESYDARQAGPNPTGPLDLTASVIATNYLCQVPQRKPLGDIVIAVLLADLVLLQAAWKLYTFAVRSALFQKHPSAKRCLGCLDETPSLESPRESDHSATKRSLKSCVVVSTLPSTHSERRASQVGGRRWKWNVFARAD</sequence>
<feature type="transmembrane region" description="Helical" evidence="1">
    <location>
        <begin position="18"/>
        <end position="40"/>
    </location>
</feature>
<proteinExistence type="predicted"/>
<keyword evidence="3" id="KW-1185">Reference proteome</keyword>
<keyword evidence="1" id="KW-0812">Transmembrane</keyword>
<evidence type="ECO:0000313" key="2">
    <source>
        <dbReference type="EMBL" id="KAF2483045.1"/>
    </source>
</evidence>
<evidence type="ECO:0000313" key="3">
    <source>
        <dbReference type="Proteomes" id="UP000799767"/>
    </source>
</evidence>
<evidence type="ECO:0008006" key="4">
    <source>
        <dbReference type="Google" id="ProtNLM"/>
    </source>
</evidence>
<gene>
    <name evidence="2" type="ORF">BDY17DRAFT_310121</name>
</gene>
<organism evidence="2 3">
    <name type="scientific">Neohortaea acidophila</name>
    <dbReference type="NCBI Taxonomy" id="245834"/>
    <lineage>
        <taxon>Eukaryota</taxon>
        <taxon>Fungi</taxon>
        <taxon>Dikarya</taxon>
        <taxon>Ascomycota</taxon>
        <taxon>Pezizomycotina</taxon>
        <taxon>Dothideomycetes</taxon>
        <taxon>Dothideomycetidae</taxon>
        <taxon>Mycosphaerellales</taxon>
        <taxon>Teratosphaeriaceae</taxon>
        <taxon>Neohortaea</taxon>
    </lineage>
</organism>
<dbReference type="EMBL" id="MU001635">
    <property type="protein sequence ID" value="KAF2483045.1"/>
    <property type="molecule type" value="Genomic_DNA"/>
</dbReference>
<dbReference type="OrthoDB" id="3220769at2759"/>
<keyword evidence="1" id="KW-0472">Membrane</keyword>